<dbReference type="InterPro" id="IPR050883">
    <property type="entry name" value="PNGase"/>
</dbReference>
<evidence type="ECO:0000259" key="4">
    <source>
        <dbReference type="Pfam" id="PF07971"/>
    </source>
</evidence>
<feature type="domain" description="Glycosyl hydrolase family 92 N-terminal" evidence="5">
    <location>
        <begin position="39"/>
        <end position="282"/>
    </location>
</feature>
<dbReference type="Pfam" id="PF07971">
    <property type="entry name" value="Glyco_hydro_92"/>
    <property type="match status" value="1"/>
</dbReference>
<dbReference type="EMBL" id="JAIRBC010000045">
    <property type="protein sequence ID" value="MCG2462791.1"/>
    <property type="molecule type" value="Genomic_DNA"/>
</dbReference>
<keyword evidence="6" id="KW-0326">Glycosidase</keyword>
<dbReference type="Gene3D" id="3.30.2080.10">
    <property type="entry name" value="GH92 mannosidase domain"/>
    <property type="match status" value="1"/>
</dbReference>
<evidence type="ECO:0000256" key="3">
    <source>
        <dbReference type="ARBA" id="ARBA00022837"/>
    </source>
</evidence>
<evidence type="ECO:0000256" key="1">
    <source>
        <dbReference type="ARBA" id="ARBA00001913"/>
    </source>
</evidence>
<dbReference type="InterPro" id="IPR012939">
    <property type="entry name" value="Glyco_hydro_92"/>
</dbReference>
<protein>
    <submittedName>
        <fullName evidence="6">GH92 family glycosyl hydrolase</fullName>
        <ecNumber evidence="6">3.2.1.-</ecNumber>
    </submittedName>
</protein>
<name>A0AAE3EZT9_9FLAO</name>
<dbReference type="GO" id="GO:0000224">
    <property type="term" value="F:peptide-N4-(N-acetyl-beta-glucosaminyl)asparagine amidase activity"/>
    <property type="evidence" value="ECO:0007669"/>
    <property type="project" value="TreeGrafter"/>
</dbReference>
<dbReference type="PANTHER" id="PTHR12143">
    <property type="entry name" value="PEPTIDE N-GLYCANASE PNGASE -RELATED"/>
    <property type="match status" value="1"/>
</dbReference>
<dbReference type="Gene3D" id="1.20.1050.60">
    <property type="entry name" value="alpha-1,2-mannosidase"/>
    <property type="match status" value="1"/>
</dbReference>
<reference evidence="6" key="1">
    <citation type="submission" date="2023-02" db="EMBL/GenBank/DDBJ databases">
        <title>Genome of Flavobacteriaceae gen. nov. sp. strain F89.</title>
        <authorList>
            <person name="Wang Y."/>
        </authorList>
    </citation>
    <scope>NUCLEOTIDE SEQUENCE</scope>
    <source>
        <strain evidence="6">F89</strain>
    </source>
</reference>
<comment type="cofactor">
    <cofactor evidence="1">
        <name>Ca(2+)</name>
        <dbReference type="ChEBI" id="CHEBI:29108"/>
    </cofactor>
</comment>
<dbReference type="Pfam" id="PF17678">
    <property type="entry name" value="Glyco_hydro_92N"/>
    <property type="match status" value="1"/>
</dbReference>
<dbReference type="InterPro" id="IPR008928">
    <property type="entry name" value="6-hairpin_glycosidase_sf"/>
</dbReference>
<dbReference type="GO" id="GO:0030246">
    <property type="term" value="F:carbohydrate binding"/>
    <property type="evidence" value="ECO:0007669"/>
    <property type="project" value="InterPro"/>
</dbReference>
<sequence>MTLKRAATNHVLLFLISILIGCRDTAPIKPIKKENLSQYVNPNIGTAHSRWFFYTPASVPFGMAKLAPSTNGTYGNKSGWEAVGYDSRHESIEGFANLHEFQIGGFLFTGITGKLKTIPGKLDDPDGGYRSRFDKKDEKARPGYYAVQLKDYGIKVELTATKRVGFQRYTFPKSDSAYLIFDIGNQLGESGKVKDSKVAYNTDGSLEGYVITYPEYVKKYQEDGDIKMFFYAEVSKKPLEHGAFRGEDIAKNIDSIEGVGAGMYFKYNTEESDRITIKTGLSYTSIENAKANLRAEAADVNFNQAVQNAEEIWEREFDKIRVSDSSKTNKIKFYTALFHALLGRGLSNDVNGDFPQNDGTIGQIPLGENGRLKYNLYNTDSVWGAFWNLTQLWALVWPEYYNDFIQSQLEVYKNAGWLGDGIANGRYVSGVGTNFTGLVIAAGYQTGVLKDNVDLAYEAALKNEIEYQDRKEGAGKMDLKSFMENGFVPYIPQSRHYRTNIPEGSAFSVSHSLEYAFSSYAVAQMAHKMGKTEDYKKLMKLSEAWKGFYDKETGFFRPRLKNGHFIDDFDPLSPWIGFQEGNAWQYTFYVPQNPEELVQLIGRKEFNSRLDSIFEVSEKTAFGGEGIDAFAGVKTLYNHGNQPDLQFSWLFNFSDKPWLTQKWTRLIGQKFYGTEEVHGYGYGQDEDQGQLGAWYVMSSLGIFDVKGLTEENPSFQFGSPIFDKVTIKVKNDRDLPLTIETINNNQDNYYLDSIQLNGKSYNKLVIPFKNIIDGGNLKFYMSNSPNKSLGNN</sequence>
<dbReference type="RefSeq" id="WP_317903926.1">
    <property type="nucleotide sequence ID" value="NZ_JAIRBC010000045.1"/>
</dbReference>
<dbReference type="Gene3D" id="2.70.98.10">
    <property type="match status" value="1"/>
</dbReference>
<organism evidence="6 7">
    <name type="scientific">Cerina litoralis</name>
    <dbReference type="NCBI Taxonomy" id="2874477"/>
    <lineage>
        <taxon>Bacteria</taxon>
        <taxon>Pseudomonadati</taxon>
        <taxon>Bacteroidota</taxon>
        <taxon>Flavobacteriia</taxon>
        <taxon>Flavobacteriales</taxon>
        <taxon>Flavobacteriaceae</taxon>
        <taxon>Cerina</taxon>
    </lineage>
</organism>
<dbReference type="GO" id="GO:0016798">
    <property type="term" value="F:hydrolase activity, acting on glycosyl bonds"/>
    <property type="evidence" value="ECO:0007669"/>
    <property type="project" value="UniProtKB-KW"/>
</dbReference>
<accession>A0AAE3EZT9</accession>
<dbReference type="SUPFAM" id="SSF48208">
    <property type="entry name" value="Six-hairpin glycosidases"/>
    <property type="match status" value="1"/>
</dbReference>
<dbReference type="NCBIfam" id="TIGR01180">
    <property type="entry name" value="aman2_put"/>
    <property type="match status" value="1"/>
</dbReference>
<dbReference type="Proteomes" id="UP001200642">
    <property type="component" value="Unassembled WGS sequence"/>
</dbReference>
<dbReference type="GO" id="GO:0006516">
    <property type="term" value="P:glycoprotein catabolic process"/>
    <property type="evidence" value="ECO:0007669"/>
    <property type="project" value="TreeGrafter"/>
</dbReference>
<dbReference type="Gene3D" id="1.20.1610.10">
    <property type="entry name" value="alpha-1,2-mannosidases domains"/>
    <property type="match status" value="1"/>
</dbReference>
<dbReference type="InterPro" id="IPR005887">
    <property type="entry name" value="GH92_a_mannosidase_put"/>
</dbReference>
<keyword evidence="6" id="KW-0378">Hydrolase</keyword>
<dbReference type="PROSITE" id="PS51257">
    <property type="entry name" value="PROKAR_LIPOPROTEIN"/>
    <property type="match status" value="1"/>
</dbReference>
<evidence type="ECO:0000256" key="2">
    <source>
        <dbReference type="ARBA" id="ARBA00011245"/>
    </source>
</evidence>
<evidence type="ECO:0000313" key="6">
    <source>
        <dbReference type="EMBL" id="MCG2462791.1"/>
    </source>
</evidence>
<feature type="domain" description="Glycosyl hydrolase family 92" evidence="4">
    <location>
        <begin position="288"/>
        <end position="782"/>
    </location>
</feature>
<dbReference type="GO" id="GO:0005829">
    <property type="term" value="C:cytosol"/>
    <property type="evidence" value="ECO:0007669"/>
    <property type="project" value="TreeGrafter"/>
</dbReference>
<dbReference type="InterPro" id="IPR014718">
    <property type="entry name" value="GH-type_carb-bd"/>
</dbReference>
<evidence type="ECO:0000313" key="7">
    <source>
        <dbReference type="Proteomes" id="UP001200642"/>
    </source>
</evidence>
<dbReference type="EC" id="3.2.1.-" evidence="6"/>
<dbReference type="InterPro" id="IPR041371">
    <property type="entry name" value="GH92_N"/>
</dbReference>
<proteinExistence type="predicted"/>
<dbReference type="AlphaFoldDB" id="A0AAE3EZT9"/>
<evidence type="ECO:0000259" key="5">
    <source>
        <dbReference type="Pfam" id="PF17678"/>
    </source>
</evidence>
<gene>
    <name evidence="6" type="ORF">K8352_18655</name>
</gene>
<dbReference type="PANTHER" id="PTHR12143:SF39">
    <property type="entry name" value="SECRETED PROTEIN"/>
    <property type="match status" value="1"/>
</dbReference>
<keyword evidence="7" id="KW-1185">Reference proteome</keyword>
<keyword evidence="3" id="KW-0106">Calcium</keyword>
<comment type="subunit">
    <text evidence="2">Monomer.</text>
</comment>
<dbReference type="GO" id="GO:0005975">
    <property type="term" value="P:carbohydrate metabolic process"/>
    <property type="evidence" value="ECO:0007669"/>
    <property type="project" value="InterPro"/>
</dbReference>
<comment type="caution">
    <text evidence="6">The sequence shown here is derived from an EMBL/GenBank/DDBJ whole genome shotgun (WGS) entry which is preliminary data.</text>
</comment>